<dbReference type="InterPro" id="IPR012902">
    <property type="entry name" value="N_methyl_site"/>
</dbReference>
<evidence type="ECO:0000313" key="2">
    <source>
        <dbReference type="EMBL" id="OGY92189.1"/>
    </source>
</evidence>
<protein>
    <recommendedName>
        <fullName evidence="4">Type II secretion system protein</fullName>
    </recommendedName>
</protein>
<name>A0A1G2BUD3_9BACT</name>
<sequence length="177" mass="18882">MIRSISIRHADRSSGFTLIELIIYVAITTILVSLITLFLASLQEARIKSETVAEVEQQGLQVLQRMTHAIRNAQTITSPSVGSSGASLVLDVIAAAADPTVFDESGGAIRITEGAGSAVPLTNDYVTMSALTFSNRTAAGTPGLVQVIFTITRLNIVGRNEYAYTRTFGTSVSLRHP</sequence>
<dbReference type="EMBL" id="MHKN01000022">
    <property type="protein sequence ID" value="OGY92189.1"/>
    <property type="molecule type" value="Genomic_DNA"/>
</dbReference>
<keyword evidence="1" id="KW-0812">Transmembrane</keyword>
<evidence type="ECO:0008006" key="4">
    <source>
        <dbReference type="Google" id="ProtNLM"/>
    </source>
</evidence>
<evidence type="ECO:0000313" key="3">
    <source>
        <dbReference type="Proteomes" id="UP000177349"/>
    </source>
</evidence>
<dbReference type="AlphaFoldDB" id="A0A1G2BUD3"/>
<evidence type="ECO:0000256" key="1">
    <source>
        <dbReference type="SAM" id="Phobius"/>
    </source>
</evidence>
<accession>A0A1G2BUD3</accession>
<feature type="transmembrane region" description="Helical" evidence="1">
    <location>
        <begin position="21"/>
        <end position="42"/>
    </location>
</feature>
<dbReference type="Pfam" id="PF07963">
    <property type="entry name" value="N_methyl"/>
    <property type="match status" value="1"/>
</dbReference>
<keyword evidence="1" id="KW-1133">Transmembrane helix</keyword>
<comment type="caution">
    <text evidence="2">The sequence shown here is derived from an EMBL/GenBank/DDBJ whole genome shotgun (WGS) entry which is preliminary data.</text>
</comment>
<reference evidence="2 3" key="1">
    <citation type="journal article" date="2016" name="Nat. Commun.">
        <title>Thousands of microbial genomes shed light on interconnected biogeochemical processes in an aquifer system.</title>
        <authorList>
            <person name="Anantharaman K."/>
            <person name="Brown C.T."/>
            <person name="Hug L.A."/>
            <person name="Sharon I."/>
            <person name="Castelle C.J."/>
            <person name="Probst A.J."/>
            <person name="Thomas B.C."/>
            <person name="Singh A."/>
            <person name="Wilkins M.J."/>
            <person name="Karaoz U."/>
            <person name="Brodie E.L."/>
            <person name="Williams K.H."/>
            <person name="Hubbard S.S."/>
            <person name="Banfield J.F."/>
        </authorList>
    </citation>
    <scope>NUCLEOTIDE SEQUENCE [LARGE SCALE GENOMIC DNA]</scope>
</reference>
<gene>
    <name evidence="2" type="ORF">A3B31_00695</name>
</gene>
<proteinExistence type="predicted"/>
<keyword evidence="1" id="KW-0472">Membrane</keyword>
<dbReference type="Gene3D" id="3.30.700.10">
    <property type="entry name" value="Glycoprotein, Type 4 Pilin"/>
    <property type="match status" value="1"/>
</dbReference>
<dbReference type="Proteomes" id="UP000177349">
    <property type="component" value="Unassembled WGS sequence"/>
</dbReference>
<organism evidence="2 3">
    <name type="scientific">Candidatus Komeilibacteria bacterium RIFCSPLOWO2_01_FULL_53_11</name>
    <dbReference type="NCBI Taxonomy" id="1798552"/>
    <lineage>
        <taxon>Bacteria</taxon>
        <taxon>Candidatus Komeiliibacteriota</taxon>
    </lineage>
</organism>